<feature type="domain" description="RMI1 N-terminal" evidence="5">
    <location>
        <begin position="27"/>
        <end position="68"/>
    </location>
</feature>
<evidence type="ECO:0000259" key="5">
    <source>
        <dbReference type="Pfam" id="PF21000"/>
    </source>
</evidence>
<evidence type="ECO:0000259" key="4">
    <source>
        <dbReference type="Pfam" id="PF08585"/>
    </source>
</evidence>
<dbReference type="SMART" id="SM01161">
    <property type="entry name" value="DUF1767"/>
    <property type="match status" value="1"/>
</dbReference>
<dbReference type="Gene3D" id="2.40.50.770">
    <property type="entry name" value="RecQ-mediated genome instability protein Rmi1, C-terminal domain"/>
    <property type="match status" value="1"/>
</dbReference>
<comment type="caution">
    <text evidence="6">The sequence shown here is derived from an EMBL/GenBank/DDBJ whole genome shotgun (WGS) entry which is preliminary data.</text>
</comment>
<evidence type="ECO:0000256" key="1">
    <source>
        <dbReference type="ARBA" id="ARBA00006395"/>
    </source>
</evidence>
<dbReference type="InterPro" id="IPR049363">
    <property type="entry name" value="RMI1_N"/>
</dbReference>
<dbReference type="PANTHER" id="PTHR14790">
    <property type="entry name" value="RECQ-MEDIATED GENOME INSTABILITY PROTEIN 1 RMI1"/>
    <property type="match status" value="1"/>
</dbReference>
<dbReference type="GO" id="GO:0000712">
    <property type="term" value="P:resolution of meiotic recombination intermediates"/>
    <property type="evidence" value="ECO:0007669"/>
    <property type="project" value="TreeGrafter"/>
</dbReference>
<dbReference type="InterPro" id="IPR013894">
    <property type="entry name" value="RMI1_OB"/>
</dbReference>
<reference evidence="6" key="1">
    <citation type="journal article" date="2020" name="Stud. Mycol.">
        <title>101 Dothideomycetes genomes: a test case for predicting lifestyles and emergence of pathogens.</title>
        <authorList>
            <person name="Haridas S."/>
            <person name="Albert R."/>
            <person name="Binder M."/>
            <person name="Bloem J."/>
            <person name="Labutti K."/>
            <person name="Salamov A."/>
            <person name="Andreopoulos B."/>
            <person name="Baker S."/>
            <person name="Barry K."/>
            <person name="Bills G."/>
            <person name="Bluhm B."/>
            <person name="Cannon C."/>
            <person name="Castanera R."/>
            <person name="Culley D."/>
            <person name="Daum C."/>
            <person name="Ezra D."/>
            <person name="Gonzalez J."/>
            <person name="Henrissat B."/>
            <person name="Kuo A."/>
            <person name="Liang C."/>
            <person name="Lipzen A."/>
            <person name="Lutzoni F."/>
            <person name="Magnuson J."/>
            <person name="Mondo S."/>
            <person name="Nolan M."/>
            <person name="Ohm R."/>
            <person name="Pangilinan J."/>
            <person name="Park H.-J."/>
            <person name="Ramirez L."/>
            <person name="Alfaro M."/>
            <person name="Sun H."/>
            <person name="Tritt A."/>
            <person name="Yoshinaga Y."/>
            <person name="Zwiers L.-H."/>
            <person name="Turgeon B."/>
            <person name="Goodwin S."/>
            <person name="Spatafora J."/>
            <person name="Crous P."/>
            <person name="Grigoriev I."/>
        </authorList>
    </citation>
    <scope>NUCLEOTIDE SEQUENCE</scope>
    <source>
        <strain evidence="6">CBS 116435</strain>
    </source>
</reference>
<evidence type="ECO:0000313" key="6">
    <source>
        <dbReference type="EMBL" id="KAF2723415.1"/>
    </source>
</evidence>
<comment type="similarity">
    <text evidence="1">Belongs to the RMI1 family.</text>
</comment>
<dbReference type="GO" id="GO:0016604">
    <property type="term" value="C:nuclear body"/>
    <property type="evidence" value="ECO:0007669"/>
    <property type="project" value="TreeGrafter"/>
</dbReference>
<feature type="domain" description="RecQ mediated genome instability protein 1 OB-fold" evidence="4">
    <location>
        <begin position="80"/>
        <end position="229"/>
    </location>
</feature>
<evidence type="ECO:0000256" key="3">
    <source>
        <dbReference type="SAM" id="MobiDB-lite"/>
    </source>
</evidence>
<keyword evidence="7" id="KW-1185">Reference proteome</keyword>
<dbReference type="PANTHER" id="PTHR14790:SF15">
    <property type="entry name" value="RECQ-MEDIATED GENOME INSTABILITY PROTEIN 1"/>
    <property type="match status" value="1"/>
</dbReference>
<gene>
    <name evidence="6" type="ORF">K431DRAFT_282876</name>
</gene>
<dbReference type="Proteomes" id="UP000799441">
    <property type="component" value="Unassembled WGS sequence"/>
</dbReference>
<dbReference type="AlphaFoldDB" id="A0A9P4QCJ3"/>
<evidence type="ECO:0000256" key="2">
    <source>
        <dbReference type="ARBA" id="ARBA00018987"/>
    </source>
</evidence>
<dbReference type="InterPro" id="IPR042470">
    <property type="entry name" value="RMI1_N_C_sf"/>
</dbReference>
<evidence type="ECO:0000313" key="7">
    <source>
        <dbReference type="Proteomes" id="UP000799441"/>
    </source>
</evidence>
<name>A0A9P4QCJ3_9PEZI</name>
<sequence length="253" mass="27999">MVSQRAPPLNSPAPASSNVTPSISDYLRARNLPPTQAWLDSFAVSARSNAPTVALQKTAEFRILAADLITCLHPTSTSVFPRRIADADLRELRLPGPITVQVLDVEDIGQSCWSQVEAIEAHERGEFTKGREIVRVVPEDEDTQTVPNRPPPSKSHGPHKLLLQDARGTKVYAVEHTPVQGVGIQMEIGKKLVLRDVLAARGVILLNASSVEILGGKVDVWDRKFREERKDRLKRKAESRNDLNDTHQFTEGI</sequence>
<feature type="region of interest" description="Disordered" evidence="3">
    <location>
        <begin position="139"/>
        <end position="159"/>
    </location>
</feature>
<dbReference type="GO" id="GO:0031422">
    <property type="term" value="C:RecQ family helicase-topoisomerase III complex"/>
    <property type="evidence" value="ECO:0007669"/>
    <property type="project" value="TreeGrafter"/>
</dbReference>
<dbReference type="GO" id="GO:0000724">
    <property type="term" value="P:double-strand break repair via homologous recombination"/>
    <property type="evidence" value="ECO:0007669"/>
    <property type="project" value="TreeGrafter"/>
</dbReference>
<dbReference type="EMBL" id="MU003776">
    <property type="protein sequence ID" value="KAF2723415.1"/>
    <property type="molecule type" value="Genomic_DNA"/>
</dbReference>
<protein>
    <recommendedName>
        <fullName evidence="2">RecQ-mediated genome instability protein 1</fullName>
    </recommendedName>
</protein>
<accession>A0A9P4QCJ3</accession>
<dbReference type="Pfam" id="PF21000">
    <property type="entry name" value="RMI1_N_N"/>
    <property type="match status" value="1"/>
</dbReference>
<dbReference type="OrthoDB" id="341511at2759"/>
<dbReference type="Pfam" id="PF08585">
    <property type="entry name" value="RMI1_N_C"/>
    <property type="match status" value="1"/>
</dbReference>
<proteinExistence type="inferred from homology"/>
<organism evidence="6 7">
    <name type="scientific">Polychaeton citri CBS 116435</name>
    <dbReference type="NCBI Taxonomy" id="1314669"/>
    <lineage>
        <taxon>Eukaryota</taxon>
        <taxon>Fungi</taxon>
        <taxon>Dikarya</taxon>
        <taxon>Ascomycota</taxon>
        <taxon>Pezizomycotina</taxon>
        <taxon>Dothideomycetes</taxon>
        <taxon>Dothideomycetidae</taxon>
        <taxon>Capnodiales</taxon>
        <taxon>Capnodiaceae</taxon>
        <taxon>Polychaeton</taxon>
    </lineage>
</organism>